<organism evidence="3 4">
    <name type="scientific">Legionella oakridgensis</name>
    <dbReference type="NCBI Taxonomy" id="29423"/>
    <lineage>
        <taxon>Bacteria</taxon>
        <taxon>Pseudomonadati</taxon>
        <taxon>Pseudomonadota</taxon>
        <taxon>Gammaproteobacteria</taxon>
        <taxon>Legionellales</taxon>
        <taxon>Legionellaceae</taxon>
        <taxon>Legionella</taxon>
    </lineage>
</organism>
<dbReference type="InterPro" id="IPR011006">
    <property type="entry name" value="CheY-like_superfamily"/>
</dbReference>
<reference evidence="3 4" key="1">
    <citation type="submission" date="2015-11" db="EMBL/GenBank/DDBJ databases">
        <title>Genomic analysis of 38 Legionella species identifies large and diverse effector repertoires.</title>
        <authorList>
            <person name="Burstein D."/>
            <person name="Amaro F."/>
            <person name="Zusman T."/>
            <person name="Lifshitz Z."/>
            <person name="Cohen O."/>
            <person name="Gilbert J.A."/>
            <person name="Pupko T."/>
            <person name="Shuman H.A."/>
            <person name="Segal G."/>
        </authorList>
    </citation>
    <scope>NUCLEOTIDE SEQUENCE [LARGE SCALE GENOMIC DNA]</scope>
    <source>
        <strain evidence="3 4">Oak Ridge-10</strain>
    </source>
</reference>
<dbReference type="InterPro" id="IPR001789">
    <property type="entry name" value="Sig_transdc_resp-reg_receiver"/>
</dbReference>
<dbReference type="Proteomes" id="UP000054858">
    <property type="component" value="Unassembled WGS sequence"/>
</dbReference>
<name>A0A0W0XHH7_9GAMM</name>
<evidence type="ECO:0000259" key="2">
    <source>
        <dbReference type="PROSITE" id="PS50110"/>
    </source>
</evidence>
<feature type="domain" description="Response regulatory" evidence="2">
    <location>
        <begin position="6"/>
        <end position="125"/>
    </location>
</feature>
<evidence type="ECO:0000256" key="1">
    <source>
        <dbReference type="PROSITE-ProRule" id="PRU00169"/>
    </source>
</evidence>
<proteinExistence type="predicted"/>
<dbReference type="PANTHER" id="PTHR44520">
    <property type="entry name" value="RESPONSE REGULATOR RCP1-RELATED"/>
    <property type="match status" value="1"/>
</dbReference>
<protein>
    <submittedName>
        <fullName evidence="3">Two-component response regulator</fullName>
    </submittedName>
</protein>
<dbReference type="PROSITE" id="PS50110">
    <property type="entry name" value="RESPONSE_REGULATORY"/>
    <property type="match status" value="1"/>
</dbReference>
<evidence type="ECO:0000313" key="3">
    <source>
        <dbReference type="EMBL" id="KTD43996.1"/>
    </source>
</evidence>
<dbReference type="CDD" id="cd17557">
    <property type="entry name" value="REC_Rcp-like"/>
    <property type="match status" value="1"/>
</dbReference>
<dbReference type="InterPro" id="IPR052893">
    <property type="entry name" value="TCS_response_regulator"/>
</dbReference>
<dbReference type="RefSeq" id="WP_035893306.1">
    <property type="nucleotide sequence ID" value="NZ_KV441805.1"/>
</dbReference>
<comment type="caution">
    <text evidence="3">The sequence shown here is derived from an EMBL/GenBank/DDBJ whole genome shotgun (WGS) entry which is preliminary data.</text>
</comment>
<dbReference type="AlphaFoldDB" id="A0A0W0XHH7"/>
<feature type="modified residue" description="4-aspartylphosphate" evidence="1">
    <location>
        <position position="58"/>
    </location>
</feature>
<dbReference type="Gene3D" id="3.40.50.2300">
    <property type="match status" value="1"/>
</dbReference>
<dbReference type="SUPFAM" id="SSF52172">
    <property type="entry name" value="CheY-like"/>
    <property type="match status" value="1"/>
</dbReference>
<dbReference type="GO" id="GO:0000160">
    <property type="term" value="P:phosphorelay signal transduction system"/>
    <property type="evidence" value="ECO:0007669"/>
    <property type="project" value="InterPro"/>
</dbReference>
<keyword evidence="1" id="KW-0597">Phosphoprotein</keyword>
<dbReference type="EMBL" id="LNYP01000005">
    <property type="protein sequence ID" value="KTD43996.1"/>
    <property type="molecule type" value="Genomic_DNA"/>
</dbReference>
<dbReference type="Pfam" id="PF00072">
    <property type="entry name" value="Response_reg"/>
    <property type="match status" value="1"/>
</dbReference>
<dbReference type="SMART" id="SM00448">
    <property type="entry name" value="REC"/>
    <property type="match status" value="1"/>
</dbReference>
<gene>
    <name evidence="3" type="ORF">Loak_0256</name>
</gene>
<dbReference type="PANTHER" id="PTHR44520:SF2">
    <property type="entry name" value="RESPONSE REGULATOR RCP1"/>
    <property type="match status" value="1"/>
</dbReference>
<sequence length="136" mass="15605">MYSLKPVLLIEDDQIDQASVQKAFVQLNIKNDLIIRENGKEGLNYLKEAERPCLIILDLNMPRMNGMEFLDVIKKDKFYKNIPVIVFTTSSEEGEKIKAYDKGVVGYIVKPPSYKKIVDIFKSIDVYWTISEGPIS</sequence>
<evidence type="ECO:0000313" key="4">
    <source>
        <dbReference type="Proteomes" id="UP000054858"/>
    </source>
</evidence>
<accession>A0A0W0XHH7</accession>
<dbReference type="PATRIC" id="fig|29423.5.peg.263"/>